<organism evidence="9 10">
    <name type="scientific">Phocaeicola intestinalis</name>
    <dbReference type="NCBI Taxonomy" id="2762212"/>
    <lineage>
        <taxon>Bacteria</taxon>
        <taxon>Pseudomonadati</taxon>
        <taxon>Bacteroidota</taxon>
        <taxon>Bacteroidia</taxon>
        <taxon>Bacteroidales</taxon>
        <taxon>Bacteroidaceae</taxon>
        <taxon>Phocaeicola</taxon>
    </lineage>
</organism>
<accession>A0ABR8Y4Z8</accession>
<dbReference type="EC" id="2.7.8.31" evidence="9"/>
<feature type="transmembrane region" description="Helical" evidence="7">
    <location>
        <begin position="284"/>
        <end position="308"/>
    </location>
</feature>
<dbReference type="RefSeq" id="WP_191762795.1">
    <property type="nucleotide sequence ID" value="NZ_JACSPP010000003.1"/>
</dbReference>
<dbReference type="InterPro" id="IPR017475">
    <property type="entry name" value="EPS_sugar_tfrase"/>
</dbReference>
<feature type="transmembrane region" description="Helical" evidence="7">
    <location>
        <begin position="50"/>
        <end position="71"/>
    </location>
</feature>
<keyword evidence="5 7" id="KW-1133">Transmembrane helix</keyword>
<feature type="transmembrane region" description="Helical" evidence="7">
    <location>
        <begin position="114"/>
        <end position="133"/>
    </location>
</feature>
<dbReference type="NCBIfam" id="TIGR03023">
    <property type="entry name" value="WcaJ_sugtrans"/>
    <property type="match status" value="1"/>
</dbReference>
<protein>
    <submittedName>
        <fullName evidence="9">Undecaprenyl-phosphate glucose phosphotransferase</fullName>
        <ecNumber evidence="9">2.7.8.31</ecNumber>
    </submittedName>
</protein>
<gene>
    <name evidence="9" type="ORF">H9625_01380</name>
</gene>
<sequence>MESNSNRILRYNSIIQAFVIMGDLCLCNGLFYAFYYWANMMDKPVLFNSSLPQILIVMSLCYLLCTMRGGVILHRQKVHSYQIVARVFRNVFYFTIVSGFLLTVGMHFNVISLFYAAYLSALFLIISIYRLMFRTCLKIYRNNKKNIHYVVLVGSTPNNIELYHELTDDPASGYGVVGYFDDEPNPNMDNEHCTYLGKPEEVEHYLSAHPYIHYLFCCLPSRKADVILPIINYCENNVVHFYSVPNLRNYLHNRVYFNMMGNVPYLSLRPDPLSRPENKFLKRAFDIAFSLLFLCTFFPIIFIIVAIVTKLTMPGPIFFRQKRNGLNDKEFYCIKFRSMKVNKDADTVQATKNDPRKTRWGDIMRKTNIDELPQFINVLLGDMSIVGPRPHMLKHTQEYSKLINKYMVRHFVKPGITGWSQVTGYRGETKELKDMEGRILGDIWYIEHWSFGLDLYIIYRTVRNAIHGEKNAY</sequence>
<comment type="subcellular location">
    <subcellularLocation>
        <location evidence="1">Membrane</location>
        <topology evidence="1">Multi-pass membrane protein</topology>
    </subcellularLocation>
</comment>
<reference evidence="9 10" key="1">
    <citation type="submission" date="2020-08" db="EMBL/GenBank/DDBJ databases">
        <title>A Genomic Blueprint of the Chicken Gut Microbiome.</title>
        <authorList>
            <person name="Gilroy R."/>
            <person name="Ravi A."/>
            <person name="Getino M."/>
            <person name="Pursley I."/>
            <person name="Horton D.L."/>
            <person name="Alikhan N.-F."/>
            <person name="Baker D."/>
            <person name="Gharbi K."/>
            <person name="Hall N."/>
            <person name="Watson M."/>
            <person name="Adriaenssens E.M."/>
            <person name="Foster-Nyarko E."/>
            <person name="Jarju S."/>
            <person name="Secka A."/>
            <person name="Antonio M."/>
            <person name="Oren A."/>
            <person name="Chaudhuri R."/>
            <person name="La Ragione R.M."/>
            <person name="Hildebrand F."/>
            <person name="Pallen M.J."/>
        </authorList>
    </citation>
    <scope>NUCLEOTIDE SEQUENCE [LARGE SCALE GENOMIC DNA]</scope>
    <source>
        <strain evidence="9 10">Sa1CVN1</strain>
    </source>
</reference>
<evidence type="ECO:0000256" key="3">
    <source>
        <dbReference type="ARBA" id="ARBA00022679"/>
    </source>
</evidence>
<dbReference type="GO" id="GO:0089702">
    <property type="term" value="F:undecaprenyl-phosphate glucose phosphotransferase activity"/>
    <property type="evidence" value="ECO:0007669"/>
    <property type="project" value="UniProtKB-EC"/>
</dbReference>
<comment type="caution">
    <text evidence="9">The sequence shown here is derived from an EMBL/GenBank/DDBJ whole genome shotgun (WGS) entry which is preliminary data.</text>
</comment>
<dbReference type="Gene3D" id="3.40.50.720">
    <property type="entry name" value="NAD(P)-binding Rossmann-like Domain"/>
    <property type="match status" value="1"/>
</dbReference>
<evidence type="ECO:0000256" key="5">
    <source>
        <dbReference type="ARBA" id="ARBA00022989"/>
    </source>
</evidence>
<feature type="domain" description="Bacterial sugar transferase" evidence="8">
    <location>
        <begin position="282"/>
        <end position="466"/>
    </location>
</feature>
<evidence type="ECO:0000313" key="10">
    <source>
        <dbReference type="Proteomes" id="UP000620874"/>
    </source>
</evidence>
<evidence type="ECO:0000256" key="6">
    <source>
        <dbReference type="ARBA" id="ARBA00023136"/>
    </source>
</evidence>
<keyword evidence="3 9" id="KW-0808">Transferase</keyword>
<proteinExistence type="inferred from homology"/>
<keyword evidence="10" id="KW-1185">Reference proteome</keyword>
<evidence type="ECO:0000259" key="8">
    <source>
        <dbReference type="Pfam" id="PF02397"/>
    </source>
</evidence>
<dbReference type="Pfam" id="PF02397">
    <property type="entry name" value="Bac_transf"/>
    <property type="match status" value="1"/>
</dbReference>
<feature type="transmembrane region" description="Helical" evidence="7">
    <location>
        <begin position="12"/>
        <end position="38"/>
    </location>
</feature>
<dbReference type="InterPro" id="IPR003362">
    <property type="entry name" value="Bact_transf"/>
</dbReference>
<evidence type="ECO:0000256" key="1">
    <source>
        <dbReference type="ARBA" id="ARBA00004141"/>
    </source>
</evidence>
<dbReference type="NCBIfam" id="TIGR03025">
    <property type="entry name" value="EPS_sugtrans"/>
    <property type="match status" value="1"/>
</dbReference>
<evidence type="ECO:0000313" key="9">
    <source>
        <dbReference type="EMBL" id="MBD8039114.1"/>
    </source>
</evidence>
<comment type="similarity">
    <text evidence="2">Belongs to the bacterial sugar transferase family.</text>
</comment>
<feature type="transmembrane region" description="Helical" evidence="7">
    <location>
        <begin position="91"/>
        <end position="108"/>
    </location>
</feature>
<name>A0ABR8Y4Z8_9BACT</name>
<evidence type="ECO:0000256" key="7">
    <source>
        <dbReference type="SAM" id="Phobius"/>
    </source>
</evidence>
<evidence type="ECO:0000256" key="2">
    <source>
        <dbReference type="ARBA" id="ARBA00006464"/>
    </source>
</evidence>
<dbReference type="Proteomes" id="UP000620874">
    <property type="component" value="Unassembled WGS sequence"/>
</dbReference>
<keyword evidence="4 7" id="KW-0812">Transmembrane</keyword>
<dbReference type="EMBL" id="JACSPP010000003">
    <property type="protein sequence ID" value="MBD8039114.1"/>
    <property type="molecule type" value="Genomic_DNA"/>
</dbReference>
<dbReference type="InterPro" id="IPR017473">
    <property type="entry name" value="Undecaprenyl-P_gluc_Ptfrase"/>
</dbReference>
<dbReference type="PANTHER" id="PTHR30576:SF0">
    <property type="entry name" value="UNDECAPRENYL-PHOSPHATE N-ACETYLGALACTOSAMINYL 1-PHOSPHATE TRANSFERASE-RELATED"/>
    <property type="match status" value="1"/>
</dbReference>
<dbReference type="Pfam" id="PF13727">
    <property type="entry name" value="CoA_binding_3"/>
    <property type="match status" value="1"/>
</dbReference>
<evidence type="ECO:0000256" key="4">
    <source>
        <dbReference type="ARBA" id="ARBA00022692"/>
    </source>
</evidence>
<keyword evidence="6 7" id="KW-0472">Membrane</keyword>
<dbReference type="PANTHER" id="PTHR30576">
    <property type="entry name" value="COLANIC BIOSYNTHESIS UDP-GLUCOSE LIPID CARRIER TRANSFERASE"/>
    <property type="match status" value="1"/>
</dbReference>